<dbReference type="EMBL" id="BACD03000035">
    <property type="protein sequence ID" value="GAO50667.1"/>
    <property type="molecule type" value="Genomic_DNA"/>
</dbReference>
<feature type="repeat" description="WD" evidence="5">
    <location>
        <begin position="100"/>
        <end position="134"/>
    </location>
</feature>
<dbReference type="Pfam" id="PF08625">
    <property type="entry name" value="Utp13"/>
    <property type="match status" value="1"/>
</dbReference>
<feature type="repeat" description="WD" evidence="5">
    <location>
        <begin position="142"/>
        <end position="187"/>
    </location>
</feature>
<feature type="repeat" description="WD" evidence="5">
    <location>
        <begin position="471"/>
        <end position="512"/>
    </location>
</feature>
<dbReference type="InterPro" id="IPR013934">
    <property type="entry name" value="Utp13_C"/>
</dbReference>
<gene>
    <name evidence="7" type="ORF">G7K_4789-t1</name>
</gene>
<dbReference type="GO" id="GO:0032040">
    <property type="term" value="C:small-subunit processome"/>
    <property type="evidence" value="ECO:0007669"/>
    <property type="project" value="InterPro"/>
</dbReference>
<dbReference type="PRINTS" id="PR00320">
    <property type="entry name" value="GPROTEINBRPT"/>
</dbReference>
<dbReference type="RefSeq" id="XP_019022827.1">
    <property type="nucleotide sequence ID" value="XM_019169665.1"/>
</dbReference>
<dbReference type="InterPro" id="IPR019775">
    <property type="entry name" value="WD40_repeat_CS"/>
</dbReference>
<organism evidence="7 8">
    <name type="scientific">Saitoella complicata (strain BCRC 22490 / CBS 7301 / JCM 7358 / NBRC 10748 / NRRL Y-17804)</name>
    <dbReference type="NCBI Taxonomy" id="698492"/>
    <lineage>
        <taxon>Eukaryota</taxon>
        <taxon>Fungi</taxon>
        <taxon>Dikarya</taxon>
        <taxon>Ascomycota</taxon>
        <taxon>Taphrinomycotina</taxon>
        <taxon>Taphrinomycotina incertae sedis</taxon>
        <taxon>Saitoella</taxon>
    </lineage>
</organism>
<dbReference type="InterPro" id="IPR001680">
    <property type="entry name" value="WD40_rpt"/>
</dbReference>
<dbReference type="InterPro" id="IPR020472">
    <property type="entry name" value="WD40_PAC1"/>
</dbReference>
<dbReference type="SUPFAM" id="SSF50978">
    <property type="entry name" value="WD40 repeat-like"/>
    <property type="match status" value="1"/>
</dbReference>
<dbReference type="Gene3D" id="2.130.10.10">
    <property type="entry name" value="YVTN repeat-like/Quinoprotein amine dehydrogenase"/>
    <property type="match status" value="4"/>
</dbReference>
<protein>
    <recommendedName>
        <fullName evidence="6">U3 small nucleolar RNA-associated protein 13 C-terminal domain-containing protein</fullName>
    </recommendedName>
</protein>
<evidence type="ECO:0000259" key="6">
    <source>
        <dbReference type="Pfam" id="PF08625"/>
    </source>
</evidence>
<dbReference type="PROSITE" id="PS50294">
    <property type="entry name" value="WD_REPEATS_REGION"/>
    <property type="match status" value="7"/>
</dbReference>
<dbReference type="GO" id="GO:0030686">
    <property type="term" value="C:90S preribosome"/>
    <property type="evidence" value="ECO:0007669"/>
    <property type="project" value="TreeGrafter"/>
</dbReference>
<feature type="repeat" description="WD" evidence="5">
    <location>
        <begin position="418"/>
        <end position="457"/>
    </location>
</feature>
<reference evidence="7 8" key="2">
    <citation type="journal article" date="2014" name="J. Gen. Appl. Microbiol.">
        <title>The early diverging ascomycetous budding yeast Saitoella complicata has three histone deacetylases belonging to the Clr6, Hos2, and Rpd3 lineages.</title>
        <authorList>
            <person name="Nishida H."/>
            <person name="Matsumoto T."/>
            <person name="Kondo S."/>
            <person name="Hamamoto M."/>
            <person name="Yoshikawa H."/>
        </authorList>
    </citation>
    <scope>NUCLEOTIDE SEQUENCE [LARGE SCALE GENOMIC DNA]</scope>
    <source>
        <strain evidence="7 8">NRRL Y-17804</strain>
    </source>
</reference>
<dbReference type="OMA" id="PYVQRHF"/>
<feature type="repeat" description="WD" evidence="5">
    <location>
        <begin position="597"/>
        <end position="629"/>
    </location>
</feature>
<sequence length="819" mass="89834">MSLAKAPSLKTSFKATRTIEPIYTGGKVALAVDGRTLATTLGEDVQITDMTTGERVAEIKGDSDITTLTVTPDGAHLLTCSRSLQLKTYELPSGRLIRSTKAHEAPVIVMDADPTSTLVATGGAEGAVKVWDVDGGFVTHHFKGHGGVVSALKFWGEKGGGKWYLATGSDDCKVRVWDLVKRTCIAVLDSHVSVIRGLDFSEDGKTLISGSRDKVVNVWDMKTFKLIKTIPTYESLETVGYLSAGTLTEDPKEQVIYTGGENGVVRLWSAKTGQEVGKASTPPRPEIGISDIIYHPTTQLFLSVLTDENLIIHSTSDKTLPVLKRIAGHHDEVIDCTYLGENDTHLAIATNSDEVRIINTDGFDTGALHGHKDIVICLDRDFEGGWLATGAKDNEARLWRIDLNNPYPEKRFECFATFTGHAESIGAIALPRTPTNGAPPKFLLTGSQDRTIKRWEVPRTAGAKPRALYTQKAHDKDINAIDVSPNDALFATASQDRTVKIWSLDDGEPVGVLRGHKRGVWSVKFSHHEKVIATGSGDRTLKLWSLNDYSCLRTFEGHTNSVLKVAFMTAGLQIASAGGDGLVKVWTIKSGECATTLDNHDEKVWSLAVRNDDHVLVSGGADSRVNLWEDVSEIEREEDAKKAEELVEKEQTLANYLHRKDWRNAIVMAMSLDQPHRLLNLFKNVHESRGVDAPEADKQSITGLAAVDDVLASLAEEQVGTLMIRIRDWNTNARTAPVAQRILHVLLQSYPPETFLKIDGIKGALDALVPYSERHYGRIGELMKDSYIVEFTLRGMEDVLGLQEDEEEQTNGTAMEVDA</sequence>
<evidence type="ECO:0000256" key="2">
    <source>
        <dbReference type="ARBA" id="ARBA00022574"/>
    </source>
</evidence>
<dbReference type="InterPro" id="IPR036322">
    <property type="entry name" value="WD40_repeat_dom_sf"/>
</dbReference>
<dbReference type="Proteomes" id="UP000033140">
    <property type="component" value="Unassembled WGS sequence"/>
</dbReference>
<dbReference type="InterPro" id="IPR011047">
    <property type="entry name" value="Quinoprotein_ADH-like_sf"/>
</dbReference>
<dbReference type="CDD" id="cd00200">
    <property type="entry name" value="WD40"/>
    <property type="match status" value="2"/>
</dbReference>
<evidence type="ECO:0000313" key="8">
    <source>
        <dbReference type="Proteomes" id="UP000033140"/>
    </source>
</evidence>
<feature type="repeat" description="WD" evidence="5">
    <location>
        <begin position="368"/>
        <end position="402"/>
    </location>
</feature>
<evidence type="ECO:0000256" key="4">
    <source>
        <dbReference type="ARBA" id="ARBA00023242"/>
    </source>
</evidence>
<evidence type="ECO:0000313" key="7">
    <source>
        <dbReference type="EMBL" id="GAO50667.1"/>
    </source>
</evidence>
<dbReference type="OrthoDB" id="5414888at2759"/>
<dbReference type="STRING" id="698492.A0A0E9NLA7"/>
<dbReference type="GO" id="GO:0000472">
    <property type="term" value="P:endonucleolytic cleavage to generate mature 5'-end of SSU-rRNA from (SSU-rRNA, 5.8S rRNA, LSU-rRNA)"/>
    <property type="evidence" value="ECO:0007669"/>
    <property type="project" value="TreeGrafter"/>
</dbReference>
<dbReference type="FunFam" id="2.130.10.10:FF:001009">
    <property type="entry name" value="Small nucleolar ribonucleoprotein complex subunit, putative"/>
    <property type="match status" value="1"/>
</dbReference>
<evidence type="ECO:0000256" key="5">
    <source>
        <dbReference type="PROSITE-ProRule" id="PRU00221"/>
    </source>
</evidence>
<feature type="repeat" description="WD" evidence="5">
    <location>
        <begin position="555"/>
        <end position="596"/>
    </location>
</feature>
<dbReference type="SUPFAM" id="SSF50998">
    <property type="entry name" value="Quinoprotein alcohol dehydrogenase-like"/>
    <property type="match status" value="1"/>
</dbReference>
<reference evidence="7 8" key="3">
    <citation type="journal article" date="2015" name="Genome Announc.">
        <title>Draft Genome Sequence of the Archiascomycetous Yeast Saitoella complicata.</title>
        <authorList>
            <person name="Yamauchi K."/>
            <person name="Kondo S."/>
            <person name="Hamamoto M."/>
            <person name="Takahashi Y."/>
            <person name="Ogura Y."/>
            <person name="Hayashi T."/>
            <person name="Nishida H."/>
        </authorList>
    </citation>
    <scope>NUCLEOTIDE SEQUENCE [LARGE SCALE GENOMIC DNA]</scope>
    <source>
        <strain evidence="7 8">NRRL Y-17804</strain>
    </source>
</reference>
<dbReference type="PROSITE" id="PS00678">
    <property type="entry name" value="WD_REPEATS_1"/>
    <property type="match status" value="2"/>
</dbReference>
<keyword evidence="3" id="KW-0677">Repeat</keyword>
<dbReference type="Pfam" id="PF00400">
    <property type="entry name" value="WD40"/>
    <property type="match status" value="9"/>
</dbReference>
<feature type="repeat" description="WD" evidence="5">
    <location>
        <begin position="513"/>
        <end position="554"/>
    </location>
</feature>
<dbReference type="GO" id="GO:0034511">
    <property type="term" value="F:U3 snoRNA binding"/>
    <property type="evidence" value="ECO:0007669"/>
    <property type="project" value="TreeGrafter"/>
</dbReference>
<dbReference type="SMART" id="SM00320">
    <property type="entry name" value="WD40"/>
    <property type="match status" value="13"/>
</dbReference>
<name>A0A0E9NLA7_SAICN</name>
<dbReference type="PANTHER" id="PTHR19854">
    <property type="entry name" value="TRANSDUCIN BETA-LIKE 3"/>
    <property type="match status" value="1"/>
</dbReference>
<dbReference type="InterPro" id="IPR015943">
    <property type="entry name" value="WD40/YVTN_repeat-like_dom_sf"/>
</dbReference>
<feature type="repeat" description="WD" evidence="5">
    <location>
        <begin position="250"/>
        <end position="278"/>
    </location>
</feature>
<comment type="subcellular location">
    <subcellularLocation>
        <location evidence="1">Nucleus</location>
        <location evidence="1">Nucleolus</location>
    </subcellularLocation>
</comment>
<proteinExistence type="predicted"/>
<comment type="caution">
    <text evidence="7">The sequence shown here is derived from an EMBL/GenBank/DDBJ whole genome shotgun (WGS) entry which is preliminary data.</text>
</comment>
<dbReference type="PROSITE" id="PS50082">
    <property type="entry name" value="WD_REPEATS_2"/>
    <property type="match status" value="10"/>
</dbReference>
<evidence type="ECO:0000256" key="3">
    <source>
        <dbReference type="ARBA" id="ARBA00022737"/>
    </source>
</evidence>
<accession>A0A0E9NLA7</accession>
<feature type="domain" description="U3 small nucleolar RNA-associated protein 13 C-terminal" evidence="6">
    <location>
        <begin position="650"/>
        <end position="796"/>
    </location>
</feature>
<dbReference type="AlphaFoldDB" id="A0A0E9NLA7"/>
<keyword evidence="8" id="KW-1185">Reference proteome</keyword>
<dbReference type="GO" id="GO:0000480">
    <property type="term" value="P:endonucleolytic cleavage in 5'-ETS of tricistronic rRNA transcript (SSU-rRNA, 5.8S rRNA, LSU-rRNA)"/>
    <property type="evidence" value="ECO:0007669"/>
    <property type="project" value="TreeGrafter"/>
</dbReference>
<dbReference type="PANTHER" id="PTHR19854:SF15">
    <property type="entry name" value="TRANSDUCIN BETA-LIKE PROTEIN 3"/>
    <property type="match status" value="1"/>
</dbReference>
<keyword evidence="4" id="KW-0539">Nucleus</keyword>
<reference evidence="7 8" key="1">
    <citation type="journal article" date="2011" name="J. Gen. Appl. Microbiol.">
        <title>Draft genome sequencing of the enigmatic yeast Saitoella complicata.</title>
        <authorList>
            <person name="Nishida H."/>
            <person name="Hamamoto M."/>
            <person name="Sugiyama J."/>
        </authorList>
    </citation>
    <scope>NUCLEOTIDE SEQUENCE [LARGE SCALE GENOMIC DNA]</scope>
    <source>
        <strain evidence="7 8">NRRL Y-17804</strain>
    </source>
</reference>
<evidence type="ECO:0000256" key="1">
    <source>
        <dbReference type="ARBA" id="ARBA00004604"/>
    </source>
</evidence>
<keyword evidence="2 5" id="KW-0853">WD repeat</keyword>
<feature type="repeat" description="WD" evidence="5">
    <location>
        <begin position="188"/>
        <end position="229"/>
    </location>
</feature>